<protein>
    <submittedName>
        <fullName evidence="2">Dolichol-phosphate mannosyltransferase in lipid-linked oligosaccharide synthesis cluster</fullName>
        <ecNumber evidence="2">2.4.1.83</ecNumber>
    </submittedName>
</protein>
<feature type="non-terminal residue" evidence="2">
    <location>
        <position position="1"/>
    </location>
</feature>
<feature type="compositionally biased region" description="Basic residues" evidence="1">
    <location>
        <begin position="63"/>
        <end position="86"/>
    </location>
</feature>
<reference evidence="2" key="1">
    <citation type="submission" date="2020-02" db="EMBL/GenBank/DDBJ databases">
        <authorList>
            <person name="Meier V. D."/>
        </authorList>
    </citation>
    <scope>NUCLEOTIDE SEQUENCE</scope>
    <source>
        <strain evidence="2">AVDCRST_MAG54</strain>
    </source>
</reference>
<evidence type="ECO:0000313" key="2">
    <source>
        <dbReference type="EMBL" id="CAA9279263.1"/>
    </source>
</evidence>
<evidence type="ECO:0000256" key="1">
    <source>
        <dbReference type="SAM" id="MobiDB-lite"/>
    </source>
</evidence>
<feature type="non-terminal residue" evidence="2">
    <location>
        <position position="131"/>
    </location>
</feature>
<sequence length="131" mass="14458">DGGCDQLAGLLQPVPAAATDRYRAGQRDRCRRLHRPRQRVAPAAHLPRRSTHRLVDGAVGGRRPGRCRPRGHHVRPRRARARRQHRLVGAGTAHRRGDRSGRDDAIRLPAAVGVRPARAPDRAATRARTGL</sequence>
<dbReference type="AlphaFoldDB" id="A0A6J4JGJ8"/>
<dbReference type="EC" id="2.4.1.83" evidence="2"/>
<feature type="region of interest" description="Disordered" evidence="1">
    <location>
        <begin position="56"/>
        <end position="108"/>
    </location>
</feature>
<keyword evidence="2" id="KW-0328">Glycosyltransferase</keyword>
<organism evidence="2">
    <name type="scientific">uncultured Actinomycetospora sp</name>
    <dbReference type="NCBI Taxonomy" id="1135996"/>
    <lineage>
        <taxon>Bacteria</taxon>
        <taxon>Bacillati</taxon>
        <taxon>Actinomycetota</taxon>
        <taxon>Actinomycetes</taxon>
        <taxon>Pseudonocardiales</taxon>
        <taxon>Pseudonocardiaceae</taxon>
        <taxon>Actinomycetospora</taxon>
        <taxon>environmental samples</taxon>
    </lineage>
</organism>
<gene>
    <name evidence="2" type="ORF">AVDCRST_MAG54-3467</name>
</gene>
<keyword evidence="2" id="KW-0808">Transferase</keyword>
<accession>A0A6J4JGJ8</accession>
<proteinExistence type="predicted"/>
<dbReference type="EMBL" id="CADCTH010000444">
    <property type="protein sequence ID" value="CAA9279263.1"/>
    <property type="molecule type" value="Genomic_DNA"/>
</dbReference>
<dbReference type="GO" id="GO:0004582">
    <property type="term" value="F:dolichyl-phosphate beta-D-mannosyltransferase activity"/>
    <property type="evidence" value="ECO:0007669"/>
    <property type="project" value="UniProtKB-EC"/>
</dbReference>
<name>A0A6J4JGJ8_9PSEU</name>